<gene>
    <name evidence="1" type="ORF">LTR37_013262</name>
</gene>
<keyword evidence="2" id="KW-1185">Reference proteome</keyword>
<organism evidence="1 2">
    <name type="scientific">Vermiconidia calcicola</name>
    <dbReference type="NCBI Taxonomy" id="1690605"/>
    <lineage>
        <taxon>Eukaryota</taxon>
        <taxon>Fungi</taxon>
        <taxon>Dikarya</taxon>
        <taxon>Ascomycota</taxon>
        <taxon>Pezizomycotina</taxon>
        <taxon>Dothideomycetes</taxon>
        <taxon>Dothideomycetidae</taxon>
        <taxon>Mycosphaerellales</taxon>
        <taxon>Extremaceae</taxon>
        <taxon>Vermiconidia</taxon>
    </lineage>
</organism>
<dbReference type="Proteomes" id="UP001281147">
    <property type="component" value="Unassembled WGS sequence"/>
</dbReference>
<name>A0ACC3MX91_9PEZI</name>
<protein>
    <submittedName>
        <fullName evidence="1">Uncharacterized protein</fullName>
    </submittedName>
</protein>
<evidence type="ECO:0000313" key="1">
    <source>
        <dbReference type="EMBL" id="KAK3705654.1"/>
    </source>
</evidence>
<proteinExistence type="predicted"/>
<reference evidence="1" key="1">
    <citation type="submission" date="2023-07" db="EMBL/GenBank/DDBJ databases">
        <title>Black Yeasts Isolated from many extreme environments.</title>
        <authorList>
            <person name="Coleine C."/>
            <person name="Stajich J.E."/>
            <person name="Selbmann L."/>
        </authorList>
    </citation>
    <scope>NUCLEOTIDE SEQUENCE</scope>
    <source>
        <strain evidence="1">CCFEE 5714</strain>
    </source>
</reference>
<accession>A0ACC3MX91</accession>
<evidence type="ECO:0000313" key="2">
    <source>
        <dbReference type="Proteomes" id="UP001281147"/>
    </source>
</evidence>
<comment type="caution">
    <text evidence="1">The sequence shown here is derived from an EMBL/GenBank/DDBJ whole genome shotgun (WGS) entry which is preliminary data.</text>
</comment>
<dbReference type="EMBL" id="JAUTXU010000128">
    <property type="protein sequence ID" value="KAK3705654.1"/>
    <property type="molecule type" value="Genomic_DNA"/>
</dbReference>
<sequence>MASNELDHEWGDSSTEAHKNFSASRKLEYVCNSEGVPEKTVVKSDATLDHNHGSIRQELGKRPVTPEPPEREKGENVGSGTSTDASIERGRESLSPERLRKPHHRRSSSRCREPSPGQPLTNRGKLAYISMKGDLSFDRTAAKNEEDVAKLLMKPLDYFDKGTSGRDGWVYAIKDPELDLVKIGWTLDDPASRLRKINQRCRLSGAAHVVDDPQRVSLKAFKRLEALVHADLKPHRWYWLCECGQGPYYLEHREWYDVTPDMAVRTIRIWSDFLLQDPYGVLKENTSSPLREEWLGRIRKRPSVPDHEMHDHHDRRINRWIQLFLPQDSKTQVPDIQSVPLPLIHTTTKDKQREMMSDGLVSIGKGANVKTESPPLSDMSNIPVYQSIERESPSLKSDLSAVSAAEGSLSEERGSTWSTQDEVERDNTMAVDAPSEPAKATSMKSVSIGTQSDNTYQEQDEDNREDRKDEKREGHGSEHIESLPLGHSVEDASRDWIADLRSGRVSHSEAFAGLEAQLSNLRLRHAKEETTAEAKACGVHGNTRSIEDSELLKPALSCSQDGKNTPKAFSQEDLPLTRCTSQERASRPLHDHQASPRPVQAGQNVLKTSLSGDHTNAPRDVHGTKFSQSIAGNYKGKEEPPGPENDPLVSDLGLASMLQTLDDWLRLERTGLQKRTAYHDLFRFRWMLSCITILAMLAPYSPLTLTTLCWSILLPCFVAELREW</sequence>